<keyword evidence="11" id="KW-0131">Cell cycle</keyword>
<keyword evidence="4" id="KW-0597">Phosphoprotein</keyword>
<dbReference type="SMART" id="SM00385">
    <property type="entry name" value="CYCLIN"/>
    <property type="match status" value="1"/>
</dbReference>
<dbReference type="EMBL" id="GBYB01011150">
    <property type="protein sequence ID" value="JAG80917.1"/>
    <property type="molecule type" value="Transcribed_RNA"/>
</dbReference>
<evidence type="ECO:0000256" key="8">
    <source>
        <dbReference type="ARBA" id="ARBA00023127"/>
    </source>
</evidence>
<comment type="similarity">
    <text evidence="2">Belongs to the cyclin family. Cyclin C subfamily.</text>
</comment>
<feature type="compositionally biased region" description="Basic and acidic residues" evidence="13">
    <location>
        <begin position="311"/>
        <end position="330"/>
    </location>
</feature>
<evidence type="ECO:0000256" key="6">
    <source>
        <dbReference type="ARBA" id="ARBA00022843"/>
    </source>
</evidence>
<evidence type="ECO:0000256" key="4">
    <source>
        <dbReference type="ARBA" id="ARBA00022553"/>
    </source>
</evidence>
<evidence type="ECO:0000256" key="12">
    <source>
        <dbReference type="RuleBase" id="RU000383"/>
    </source>
</evidence>
<keyword evidence="8 12" id="KW-0195">Cyclin</keyword>
<feature type="compositionally biased region" description="Basic residues" evidence="13">
    <location>
        <begin position="829"/>
        <end position="856"/>
    </location>
</feature>
<dbReference type="AlphaFoldDB" id="A0A0C9RDE8"/>
<comment type="subcellular location">
    <subcellularLocation>
        <location evidence="1">Nucleus</location>
    </subcellularLocation>
</comment>
<evidence type="ECO:0000256" key="2">
    <source>
        <dbReference type="ARBA" id="ARBA00008638"/>
    </source>
</evidence>
<name>A0A0C9RDE8_9HYME</name>
<dbReference type="CDD" id="cd20539">
    <property type="entry name" value="CYCLIN_CCNT_rpt2"/>
    <property type="match status" value="1"/>
</dbReference>
<dbReference type="GO" id="GO:0051301">
    <property type="term" value="P:cell division"/>
    <property type="evidence" value="ECO:0007669"/>
    <property type="project" value="UniProtKB-KW"/>
</dbReference>
<evidence type="ECO:0000313" key="17">
    <source>
        <dbReference type="EMBL" id="JAG80919.1"/>
    </source>
</evidence>
<dbReference type="FunFam" id="1.10.472.10:FF:000009">
    <property type="entry name" value="cyclin-T2 isoform X1"/>
    <property type="match status" value="1"/>
</dbReference>
<evidence type="ECO:0000256" key="7">
    <source>
        <dbReference type="ARBA" id="ARBA00023015"/>
    </source>
</evidence>
<feature type="region of interest" description="Disordered" evidence="13">
    <location>
        <begin position="939"/>
        <end position="1006"/>
    </location>
</feature>
<dbReference type="Gene3D" id="1.10.472.10">
    <property type="entry name" value="Cyclin-like"/>
    <property type="match status" value="2"/>
</dbReference>
<feature type="domain" description="Cyclin-like" evidence="14">
    <location>
        <begin position="38"/>
        <end position="137"/>
    </location>
</feature>
<evidence type="ECO:0000256" key="9">
    <source>
        <dbReference type="ARBA" id="ARBA00023163"/>
    </source>
</evidence>
<dbReference type="PANTHER" id="PTHR10026">
    <property type="entry name" value="CYCLIN"/>
    <property type="match status" value="1"/>
</dbReference>
<dbReference type="EMBL" id="GBYB01011152">
    <property type="protein sequence ID" value="JAG80919.1"/>
    <property type="molecule type" value="Transcribed_RNA"/>
</dbReference>
<gene>
    <name evidence="17" type="primary">CCNT1_2</name>
    <name evidence="15" type="synonym">CCNT1_0</name>
    <name evidence="16" type="synonym">CCNT1_1</name>
    <name evidence="16" type="ORF">g.27348</name>
    <name evidence="17" type="ORF">g.27355</name>
    <name evidence="15" type="ORF">g.27357</name>
</gene>
<dbReference type="SUPFAM" id="SSF47954">
    <property type="entry name" value="Cyclin-like"/>
    <property type="match status" value="2"/>
</dbReference>
<dbReference type="Pfam" id="PF21797">
    <property type="entry name" value="CycT2-like_C"/>
    <property type="match status" value="1"/>
</dbReference>
<feature type="region of interest" description="Disordered" evidence="13">
    <location>
        <begin position="755"/>
        <end position="782"/>
    </location>
</feature>
<feature type="region of interest" description="Disordered" evidence="13">
    <location>
        <begin position="252"/>
        <end position="501"/>
    </location>
</feature>
<dbReference type="Pfam" id="PF00134">
    <property type="entry name" value="Cyclin_N"/>
    <property type="match status" value="1"/>
</dbReference>
<dbReference type="CDD" id="cd20538">
    <property type="entry name" value="CYCLIN_CCNT_rpt1"/>
    <property type="match status" value="1"/>
</dbReference>
<evidence type="ECO:0000313" key="15">
    <source>
        <dbReference type="EMBL" id="JAG75034.1"/>
    </source>
</evidence>
<feature type="compositionally biased region" description="Basic and acidic residues" evidence="13">
    <location>
        <begin position="445"/>
        <end position="490"/>
    </location>
</feature>
<evidence type="ECO:0000256" key="1">
    <source>
        <dbReference type="ARBA" id="ARBA00004123"/>
    </source>
</evidence>
<dbReference type="GO" id="GO:0016538">
    <property type="term" value="F:cyclin-dependent protein serine/threonine kinase regulator activity"/>
    <property type="evidence" value="ECO:0007669"/>
    <property type="project" value="InterPro"/>
</dbReference>
<keyword evidence="10" id="KW-0539">Nucleus</keyword>
<protein>
    <submittedName>
        <fullName evidence="15">CCNT1_0 protein</fullName>
    </submittedName>
    <submittedName>
        <fullName evidence="16">CCNT1_1 protein</fullName>
    </submittedName>
    <submittedName>
        <fullName evidence="17">CCNT1_2 protein</fullName>
    </submittedName>
</protein>
<evidence type="ECO:0000256" key="3">
    <source>
        <dbReference type="ARBA" id="ARBA00022499"/>
    </source>
</evidence>
<feature type="compositionally biased region" description="Basic and acidic residues" evidence="13">
    <location>
        <begin position="948"/>
        <end position="960"/>
    </location>
</feature>
<keyword evidence="7" id="KW-0805">Transcription regulation</keyword>
<keyword evidence="5" id="KW-0132">Cell division</keyword>
<dbReference type="InterPro" id="IPR036915">
    <property type="entry name" value="Cyclin-like_sf"/>
</dbReference>
<keyword evidence="3" id="KW-1017">Isopeptide bond</keyword>
<dbReference type="InterPro" id="IPR006671">
    <property type="entry name" value="Cyclin_N"/>
</dbReference>
<dbReference type="GO" id="GO:0006357">
    <property type="term" value="P:regulation of transcription by RNA polymerase II"/>
    <property type="evidence" value="ECO:0007669"/>
    <property type="project" value="InterPro"/>
</dbReference>
<dbReference type="InterPro" id="IPR043198">
    <property type="entry name" value="Cyclin/Ssn8"/>
</dbReference>
<organism evidence="17">
    <name type="scientific">Fopius arisanus</name>
    <dbReference type="NCBI Taxonomy" id="64838"/>
    <lineage>
        <taxon>Eukaryota</taxon>
        <taxon>Metazoa</taxon>
        <taxon>Ecdysozoa</taxon>
        <taxon>Arthropoda</taxon>
        <taxon>Hexapoda</taxon>
        <taxon>Insecta</taxon>
        <taxon>Pterygota</taxon>
        <taxon>Neoptera</taxon>
        <taxon>Endopterygota</taxon>
        <taxon>Hymenoptera</taxon>
        <taxon>Apocrita</taxon>
        <taxon>Ichneumonoidea</taxon>
        <taxon>Braconidae</taxon>
        <taxon>Opiinae</taxon>
        <taxon>Fopius</taxon>
    </lineage>
</organism>
<keyword evidence="9" id="KW-0804">Transcription</keyword>
<sequence>MAADEKWYFTKEQLASTPSRRNGIDADKELSYRQQAANFIQDMGQRLVVTQLCINTAIVYMHRFYVFHSLAQFHRNAIAAASLFLAAKVEEQPRKLEHVIKVAHMCLHKDQSTPDTKSDHYLEQAQDLVFNENVLLQTLGFDVAIDHPHTHVVRCCQLVKASKDLAQTSYFMASNSLHLTTMCLQYKPTVVACFCIHLACKWSNWEIPQSNEGKHWFWYVDRTVTSELLQQLTVEFLHIFDRCPSRLKKKIMSMSEKQSPTMHHSSLPNSPFDVEPRKVNSPAPDGGPTFQSARPFPQEKDDTKPSTSRPQLDREYREKKERERLEREKLANSLPMPHDPQKHHHHHKPPPNLLQKHPQPPTKPLHHNHHHRPDPKLPPVPQRHSQTRQRPPTIPHTSQNPPPVPQPHPNLVNPHQKDLNPPPNPPTHPDSLHLDKTPSNHLQRRYNDPRHKLLEHRKDDPKNYKYDTQIRQRKPDSLEQRSEEVRKLIEKPLPPPKPRQELTKEDYIATMMKQPHHPPKYQEKPAPMHNTGRNVLPHDFHKTPGVPKPPVNPPGHLQVLQKDQKNGSIDESRLDKRVKIEPEQVIPKHKSLFSPEKVPRENITRPKLPKQKTPPMVQVKAIKQERMLEMPEDFDLPGTFPSPTLSFEAMSERLKLEDLATFDMKMFGKLPEPLQALREPGSTNGRGIPDIKQEIKPFDTDHILTSQLDLGTKTDLDQLILDRLDSGPLKTEYLSPMKSAQGISALLQEPLAPMPSLLQSSDSGNFSQPSSQMTQQSIQNQEPEPVIKEEIYQSTVDISALSGPGQTLPEVVVPQNSQQPERKSEHHKSEKKKKKDKHKHKDKDKSKDKHKHKHKEKDKEKKDKEKMQKVEENSTVPIKITIPKDKLNLSSDNTTCQEKKSPSATKLTLKIPKERIIKQETTVQTVAKDVQGSLKIKIRTSGTGMEFPESRKRERERDPAECAPASKKSASGGQGPAGQQRSTERQNGRHYGSTSNKVRGTRGRGFARGVGFGRDYYQGIEGEGFRGQGMMGQGFFYPYPPPNMYPGGYFCDPGVFYGGFQQGFSMFGGVVMADGGVVDTSVPPPSLMGLRDEVQMPPLPEGPHPNEAQIPPPPPPE</sequence>
<dbReference type="GO" id="GO:0005634">
    <property type="term" value="C:nucleus"/>
    <property type="evidence" value="ECO:0007669"/>
    <property type="project" value="UniProtKB-SubCell"/>
</dbReference>
<proteinExistence type="inferred from homology"/>
<feature type="compositionally biased region" description="Basic residues" evidence="13">
    <location>
        <begin position="364"/>
        <end position="373"/>
    </location>
</feature>
<feature type="region of interest" description="Disordered" evidence="13">
    <location>
        <begin position="800"/>
        <end position="907"/>
    </location>
</feature>
<evidence type="ECO:0000313" key="16">
    <source>
        <dbReference type="EMBL" id="JAG80917.1"/>
    </source>
</evidence>
<reference evidence="17" key="1">
    <citation type="submission" date="2015-01" db="EMBL/GenBank/DDBJ databases">
        <title>Transcriptome Assembly of Fopius arisanus.</title>
        <authorList>
            <person name="Geib S."/>
        </authorList>
    </citation>
    <scope>NUCLEOTIDE SEQUENCE</scope>
</reference>
<feature type="compositionally biased region" description="Polar residues" evidence="13">
    <location>
        <begin position="255"/>
        <end position="269"/>
    </location>
</feature>
<evidence type="ECO:0000259" key="14">
    <source>
        <dbReference type="SMART" id="SM00385"/>
    </source>
</evidence>
<dbReference type="FunFam" id="1.10.472.10:FF:000004">
    <property type="entry name" value="Cyclin T2"/>
    <property type="match status" value="1"/>
</dbReference>
<evidence type="ECO:0000256" key="11">
    <source>
        <dbReference type="ARBA" id="ARBA00023306"/>
    </source>
</evidence>
<feature type="region of interest" description="Disordered" evidence="13">
    <location>
        <begin position="1083"/>
        <end position="1117"/>
    </location>
</feature>
<feature type="compositionally biased region" description="Polar residues" evidence="13">
    <location>
        <begin position="757"/>
        <end position="782"/>
    </location>
</feature>
<dbReference type="InterPro" id="IPR013763">
    <property type="entry name" value="Cyclin-like_dom"/>
</dbReference>
<keyword evidence="6" id="KW-0832">Ubl conjugation</keyword>
<dbReference type="EMBL" id="GBYB01005267">
    <property type="protein sequence ID" value="JAG75034.1"/>
    <property type="molecule type" value="Transcribed_RNA"/>
</dbReference>
<feature type="compositionally biased region" description="Polar residues" evidence="13">
    <location>
        <begin position="888"/>
        <end position="906"/>
    </location>
</feature>
<evidence type="ECO:0000256" key="10">
    <source>
        <dbReference type="ARBA" id="ARBA00023242"/>
    </source>
</evidence>
<evidence type="ECO:0000256" key="13">
    <source>
        <dbReference type="SAM" id="MobiDB-lite"/>
    </source>
</evidence>
<feature type="compositionally biased region" description="Basic and acidic residues" evidence="13">
    <location>
        <begin position="857"/>
        <end position="872"/>
    </location>
</feature>
<evidence type="ECO:0000256" key="5">
    <source>
        <dbReference type="ARBA" id="ARBA00022618"/>
    </source>
</evidence>
<accession>A0A0C9RDE8</accession>